<dbReference type="GO" id="GO:0030272">
    <property type="term" value="F:5-formyltetrahydrofolate cyclo-ligase activity"/>
    <property type="evidence" value="ECO:0007669"/>
    <property type="project" value="UniProtKB-EC"/>
</dbReference>
<dbReference type="SUPFAM" id="SSF100950">
    <property type="entry name" value="NagB/RpiA/CoA transferase-like"/>
    <property type="match status" value="1"/>
</dbReference>
<comment type="similarity">
    <text evidence="1 5">Belongs to the 5-formyltetrahydrofolate cyclo-ligase family.</text>
</comment>
<dbReference type="EC" id="6.3.3.2" evidence="5"/>
<feature type="binding site" evidence="4">
    <location>
        <position position="45"/>
    </location>
    <ligand>
        <name>substrate</name>
    </ligand>
</feature>
<keyword evidence="6" id="KW-0436">Ligase</keyword>
<name>A0A395WB22_9FIRM</name>
<keyword evidence="3 4" id="KW-0067">ATP-binding</keyword>
<keyword evidence="5" id="KW-0460">Magnesium</keyword>
<gene>
    <name evidence="6" type="ORF">DWW32_07865</name>
</gene>
<dbReference type="GO" id="GO:0009396">
    <property type="term" value="P:folic acid-containing compound biosynthetic process"/>
    <property type="evidence" value="ECO:0007669"/>
    <property type="project" value="TreeGrafter"/>
</dbReference>
<dbReference type="Pfam" id="PF01812">
    <property type="entry name" value="5-FTHF_cyc-lig"/>
    <property type="match status" value="1"/>
</dbReference>
<protein>
    <recommendedName>
        <fullName evidence="5">5-formyltetrahydrofolate cyclo-ligase</fullName>
        <ecNumber evidence="5">6.3.3.2</ecNumber>
    </recommendedName>
</protein>
<evidence type="ECO:0000313" key="7">
    <source>
        <dbReference type="Proteomes" id="UP000265489"/>
    </source>
</evidence>
<evidence type="ECO:0000256" key="2">
    <source>
        <dbReference type="ARBA" id="ARBA00022741"/>
    </source>
</evidence>
<keyword evidence="5" id="KW-0479">Metal-binding</keyword>
<comment type="caution">
    <text evidence="6">The sequence shown here is derived from an EMBL/GenBank/DDBJ whole genome shotgun (WGS) entry which is preliminary data.</text>
</comment>
<comment type="cofactor">
    <cofactor evidence="5">
        <name>Mg(2+)</name>
        <dbReference type="ChEBI" id="CHEBI:18420"/>
    </cofactor>
</comment>
<accession>A0A395WB22</accession>
<evidence type="ECO:0000256" key="1">
    <source>
        <dbReference type="ARBA" id="ARBA00010638"/>
    </source>
</evidence>
<organism evidence="6 7">
    <name type="scientific">Holdemanella biformis</name>
    <dbReference type="NCBI Taxonomy" id="1735"/>
    <lineage>
        <taxon>Bacteria</taxon>
        <taxon>Bacillati</taxon>
        <taxon>Bacillota</taxon>
        <taxon>Erysipelotrichia</taxon>
        <taxon>Erysipelotrichales</taxon>
        <taxon>Erysipelotrichaceae</taxon>
        <taxon>Holdemanella</taxon>
    </lineage>
</organism>
<feature type="binding site" evidence="4">
    <location>
        <position position="50"/>
    </location>
    <ligand>
        <name>substrate</name>
    </ligand>
</feature>
<dbReference type="GO" id="GO:0035999">
    <property type="term" value="P:tetrahydrofolate interconversion"/>
    <property type="evidence" value="ECO:0007669"/>
    <property type="project" value="TreeGrafter"/>
</dbReference>
<dbReference type="InterPro" id="IPR037171">
    <property type="entry name" value="NagB/RpiA_transferase-like"/>
</dbReference>
<dbReference type="InterPro" id="IPR024185">
    <property type="entry name" value="FTHF_cligase-like_sf"/>
</dbReference>
<feature type="binding site" evidence="4">
    <location>
        <begin position="117"/>
        <end position="125"/>
    </location>
    <ligand>
        <name>ATP</name>
        <dbReference type="ChEBI" id="CHEBI:30616"/>
    </ligand>
</feature>
<dbReference type="EMBL" id="QRYQ01000014">
    <property type="protein sequence ID" value="RGU90951.1"/>
    <property type="molecule type" value="Genomic_DNA"/>
</dbReference>
<dbReference type="GO" id="GO:0046872">
    <property type="term" value="F:metal ion binding"/>
    <property type="evidence" value="ECO:0007669"/>
    <property type="project" value="UniProtKB-KW"/>
</dbReference>
<reference evidence="6 7" key="1">
    <citation type="submission" date="2018-08" db="EMBL/GenBank/DDBJ databases">
        <title>A genome reference for cultivated species of the human gut microbiota.</title>
        <authorList>
            <person name="Zou Y."/>
            <person name="Xue W."/>
            <person name="Luo G."/>
        </authorList>
    </citation>
    <scope>NUCLEOTIDE SEQUENCE [LARGE SCALE GENOMIC DNA]</scope>
    <source>
        <strain evidence="6 7">AF15-20</strain>
    </source>
</reference>
<evidence type="ECO:0000256" key="5">
    <source>
        <dbReference type="RuleBase" id="RU361279"/>
    </source>
</evidence>
<dbReference type="GO" id="GO:0005524">
    <property type="term" value="F:ATP binding"/>
    <property type="evidence" value="ECO:0007669"/>
    <property type="project" value="UniProtKB-KW"/>
</dbReference>
<dbReference type="Gene3D" id="3.40.50.10420">
    <property type="entry name" value="NagB/RpiA/CoA transferase-like"/>
    <property type="match status" value="1"/>
</dbReference>
<evidence type="ECO:0000256" key="4">
    <source>
        <dbReference type="PIRSR" id="PIRSR006806-1"/>
    </source>
</evidence>
<dbReference type="AlphaFoldDB" id="A0A395WB22"/>
<dbReference type="InterPro" id="IPR002698">
    <property type="entry name" value="FTHF_cligase"/>
</dbReference>
<evidence type="ECO:0000256" key="3">
    <source>
        <dbReference type="ARBA" id="ARBA00022840"/>
    </source>
</evidence>
<sequence>MTALDKRKECIQRRSLLSNSKRLLKEKAITNCVLPFLKGKIGTYIPIRNEVDVYSNFKEEFDLYIPKMLDDTTIAFYSDKEEKINGPFSTIEPIGICEEKDLNVILVPVVGFFDTYRLGYGKGYYDRYLKDSSALKIGIAFDVQEIKFDVKPTDVKLDMIITESRILR</sequence>
<dbReference type="NCBIfam" id="TIGR02727">
    <property type="entry name" value="MTHFS_bact"/>
    <property type="match status" value="1"/>
</dbReference>
<evidence type="ECO:0000313" key="6">
    <source>
        <dbReference type="EMBL" id="RGU90951.1"/>
    </source>
</evidence>
<dbReference type="PANTHER" id="PTHR23407:SF1">
    <property type="entry name" value="5-FORMYLTETRAHYDROFOLATE CYCLO-LIGASE"/>
    <property type="match status" value="1"/>
</dbReference>
<dbReference type="RefSeq" id="WP_118325369.1">
    <property type="nucleotide sequence ID" value="NZ_QRYQ01000014.1"/>
</dbReference>
<dbReference type="Proteomes" id="UP000265489">
    <property type="component" value="Unassembled WGS sequence"/>
</dbReference>
<dbReference type="PANTHER" id="PTHR23407">
    <property type="entry name" value="ATPASE INHIBITOR/5-FORMYLTETRAHYDROFOLATE CYCLO-LIGASE"/>
    <property type="match status" value="1"/>
</dbReference>
<comment type="catalytic activity">
    <reaction evidence="5">
        <text>(6S)-5-formyl-5,6,7,8-tetrahydrofolate + ATP = (6R)-5,10-methenyltetrahydrofolate + ADP + phosphate</text>
        <dbReference type="Rhea" id="RHEA:10488"/>
        <dbReference type="ChEBI" id="CHEBI:30616"/>
        <dbReference type="ChEBI" id="CHEBI:43474"/>
        <dbReference type="ChEBI" id="CHEBI:57455"/>
        <dbReference type="ChEBI" id="CHEBI:57457"/>
        <dbReference type="ChEBI" id="CHEBI:456216"/>
        <dbReference type="EC" id="6.3.3.2"/>
    </reaction>
</comment>
<proteinExistence type="inferred from homology"/>
<dbReference type="PIRSF" id="PIRSF006806">
    <property type="entry name" value="FTHF_cligase"/>
    <property type="match status" value="1"/>
</dbReference>
<keyword evidence="2 4" id="KW-0547">Nucleotide-binding</keyword>